<evidence type="ECO:0000313" key="3">
    <source>
        <dbReference type="Proteomes" id="UP000485058"/>
    </source>
</evidence>
<dbReference type="Proteomes" id="UP000485058">
    <property type="component" value="Unassembled WGS sequence"/>
</dbReference>
<accession>A0A699Y6N9</accession>
<dbReference type="AlphaFoldDB" id="A0A699Y6N9"/>
<feature type="region of interest" description="Disordered" evidence="1">
    <location>
        <begin position="1"/>
        <end position="21"/>
    </location>
</feature>
<sequence length="80" mass="8710">MPDASSGHQAEPAAPSASLVQQPLSTLDVDAELWQVLDLCSNEELEAIYNELHTVSLLSPVVKSLMTENEPPLLEQRGRV</sequence>
<protein>
    <submittedName>
        <fullName evidence="2">Uncharacterized protein</fullName>
    </submittedName>
</protein>
<name>A0A699Y6N9_HAELA</name>
<keyword evidence="3" id="KW-1185">Reference proteome</keyword>
<comment type="caution">
    <text evidence="2">The sequence shown here is derived from an EMBL/GenBank/DDBJ whole genome shotgun (WGS) entry which is preliminary data.</text>
</comment>
<organism evidence="2 3">
    <name type="scientific">Haematococcus lacustris</name>
    <name type="common">Green alga</name>
    <name type="synonym">Haematococcus pluvialis</name>
    <dbReference type="NCBI Taxonomy" id="44745"/>
    <lineage>
        <taxon>Eukaryota</taxon>
        <taxon>Viridiplantae</taxon>
        <taxon>Chlorophyta</taxon>
        <taxon>core chlorophytes</taxon>
        <taxon>Chlorophyceae</taxon>
        <taxon>CS clade</taxon>
        <taxon>Chlamydomonadales</taxon>
        <taxon>Haematococcaceae</taxon>
        <taxon>Haematococcus</taxon>
    </lineage>
</organism>
<evidence type="ECO:0000313" key="2">
    <source>
        <dbReference type="EMBL" id="GFH05817.1"/>
    </source>
</evidence>
<proteinExistence type="predicted"/>
<reference evidence="2 3" key="1">
    <citation type="submission" date="2020-02" db="EMBL/GenBank/DDBJ databases">
        <title>Draft genome sequence of Haematococcus lacustris strain NIES-144.</title>
        <authorList>
            <person name="Morimoto D."/>
            <person name="Nakagawa S."/>
            <person name="Yoshida T."/>
            <person name="Sawayama S."/>
        </authorList>
    </citation>
    <scope>NUCLEOTIDE SEQUENCE [LARGE SCALE GENOMIC DNA]</scope>
    <source>
        <strain evidence="2 3">NIES-144</strain>
    </source>
</reference>
<evidence type="ECO:0000256" key="1">
    <source>
        <dbReference type="SAM" id="MobiDB-lite"/>
    </source>
</evidence>
<gene>
    <name evidence="2" type="ORF">HaLaN_00344</name>
</gene>
<dbReference type="EMBL" id="BLLF01000009">
    <property type="protein sequence ID" value="GFH05817.1"/>
    <property type="molecule type" value="Genomic_DNA"/>
</dbReference>
<feature type="non-terminal residue" evidence="2">
    <location>
        <position position="80"/>
    </location>
</feature>